<dbReference type="EMBL" id="BSNM01000014">
    <property type="protein sequence ID" value="GLQ31772.1"/>
    <property type="molecule type" value="Genomic_DNA"/>
</dbReference>
<dbReference type="Pfam" id="PF09699">
    <property type="entry name" value="Paired_CXXCH_1"/>
    <property type="match status" value="1"/>
</dbReference>
<dbReference type="InterPro" id="IPR010177">
    <property type="entry name" value="Paired_CXXCH_1"/>
</dbReference>
<dbReference type="PANTHER" id="PTHR35038">
    <property type="entry name" value="DISSIMILATORY SULFITE REDUCTASE SIRA"/>
    <property type="match status" value="1"/>
</dbReference>
<dbReference type="InterPro" id="IPR023155">
    <property type="entry name" value="Cyt_c-552/4"/>
</dbReference>
<evidence type="ECO:0008006" key="6">
    <source>
        <dbReference type="Google" id="ProtNLM"/>
    </source>
</evidence>
<dbReference type="Gene3D" id="1.10.1130.10">
    <property type="entry name" value="Flavocytochrome C3, Chain A"/>
    <property type="match status" value="1"/>
</dbReference>
<dbReference type="AlphaFoldDB" id="A0AA37SBY9"/>
<sequence length="377" mass="41778">MTTAQHSLSSLIAGLLVSVLSFFVLSSSVYAKPAYVGDSQCRKCHIEIYQDYKHSGHPYKIQKITDKAPSYPDGTSPGVPNPPQGMGWEDISYVIGGYAWKARFMDKQGYILTGPENRQYNLANSDLDKSSHWTGYDADKGDRKPYTCGSCHTTGWIETGPEGPHQDNLEGIHGTWAQTGVTCEACHGPGSDHIKSPEKILLTTDENCGECHKRGDAQQIDASNGLIKHHEQYEDLLASPHNDLACSTCHNPHQSVKYSTDNTSITNSCLGCHKKKTVKLSNSEHQNECITCHMPRIAKSAVSKMIETKAGMIPIGDIRTHIYRITTDLTWQLFTKDGKFVQLDTKGKAHITLDRSCLTCHTDKTLEWAKTNAMQVH</sequence>
<evidence type="ECO:0000256" key="1">
    <source>
        <dbReference type="ARBA" id="ARBA00022729"/>
    </source>
</evidence>
<gene>
    <name evidence="4" type="ORF">GCM10007876_22510</name>
</gene>
<organism evidence="4 5">
    <name type="scientific">Litoribrevibacter albus</name>
    <dbReference type="NCBI Taxonomy" id="1473156"/>
    <lineage>
        <taxon>Bacteria</taxon>
        <taxon>Pseudomonadati</taxon>
        <taxon>Pseudomonadota</taxon>
        <taxon>Gammaproteobacteria</taxon>
        <taxon>Oceanospirillales</taxon>
        <taxon>Oceanospirillaceae</taxon>
        <taxon>Litoribrevibacter</taxon>
    </lineage>
</organism>
<accession>A0AA37SBY9</accession>
<feature type="domain" description="Doubled CXXCH motif" evidence="2">
    <location>
        <begin position="243"/>
        <end position="276"/>
    </location>
</feature>
<proteinExistence type="predicted"/>
<reference evidence="4" key="2">
    <citation type="submission" date="2023-01" db="EMBL/GenBank/DDBJ databases">
        <title>Draft genome sequence of Litoribrevibacter albus strain NBRC 110071.</title>
        <authorList>
            <person name="Sun Q."/>
            <person name="Mori K."/>
        </authorList>
    </citation>
    <scope>NUCLEOTIDE SEQUENCE</scope>
    <source>
        <strain evidence="4">NBRC 110071</strain>
    </source>
</reference>
<name>A0AA37SBY9_9GAMM</name>
<keyword evidence="1" id="KW-0732">Signal</keyword>
<dbReference type="RefSeq" id="WP_284381489.1">
    <property type="nucleotide sequence ID" value="NZ_BSNM01000014.1"/>
</dbReference>
<evidence type="ECO:0000259" key="2">
    <source>
        <dbReference type="Pfam" id="PF09699"/>
    </source>
</evidence>
<feature type="domain" description="Cytochrome c-552/4" evidence="3">
    <location>
        <begin position="135"/>
        <end position="188"/>
    </location>
</feature>
<reference evidence="4" key="1">
    <citation type="journal article" date="2014" name="Int. J. Syst. Evol. Microbiol.">
        <title>Complete genome sequence of Corynebacterium casei LMG S-19264T (=DSM 44701T), isolated from a smear-ripened cheese.</title>
        <authorList>
            <consortium name="US DOE Joint Genome Institute (JGI-PGF)"/>
            <person name="Walter F."/>
            <person name="Albersmeier A."/>
            <person name="Kalinowski J."/>
            <person name="Ruckert C."/>
        </authorList>
    </citation>
    <scope>NUCLEOTIDE SEQUENCE</scope>
    <source>
        <strain evidence="4">NBRC 110071</strain>
    </source>
</reference>
<evidence type="ECO:0000313" key="5">
    <source>
        <dbReference type="Proteomes" id="UP001161389"/>
    </source>
</evidence>
<dbReference type="PANTHER" id="PTHR35038:SF8">
    <property type="entry name" value="C-TYPE POLYHEME CYTOCHROME OMCC"/>
    <property type="match status" value="1"/>
</dbReference>
<comment type="caution">
    <text evidence="4">The sequence shown here is derived from an EMBL/GenBank/DDBJ whole genome shotgun (WGS) entry which is preliminary data.</text>
</comment>
<keyword evidence="5" id="KW-1185">Reference proteome</keyword>
<protein>
    <recommendedName>
        <fullName evidence="6">Cytochrome c-552/4 domain-containing protein</fullName>
    </recommendedName>
</protein>
<evidence type="ECO:0000313" key="4">
    <source>
        <dbReference type="EMBL" id="GLQ31772.1"/>
    </source>
</evidence>
<dbReference type="InterPro" id="IPR036280">
    <property type="entry name" value="Multihaem_cyt_sf"/>
</dbReference>
<dbReference type="Pfam" id="PF13435">
    <property type="entry name" value="Cytochrome_C554"/>
    <property type="match status" value="1"/>
</dbReference>
<dbReference type="Proteomes" id="UP001161389">
    <property type="component" value="Unassembled WGS sequence"/>
</dbReference>
<dbReference type="SUPFAM" id="SSF48695">
    <property type="entry name" value="Multiheme cytochromes"/>
    <property type="match status" value="1"/>
</dbReference>
<evidence type="ECO:0000259" key="3">
    <source>
        <dbReference type="Pfam" id="PF13435"/>
    </source>
</evidence>
<dbReference type="InterPro" id="IPR051829">
    <property type="entry name" value="Multiheme_Cytochr_ET"/>
</dbReference>